<dbReference type="OrthoDB" id="10423799at2759"/>
<comment type="caution">
    <text evidence="1">The sequence shown here is derived from an EMBL/GenBank/DDBJ whole genome shotgun (WGS) entry which is preliminary data.</text>
</comment>
<dbReference type="EMBL" id="JXTC01000026">
    <property type="protein sequence ID" value="PON98236.1"/>
    <property type="molecule type" value="Genomic_DNA"/>
</dbReference>
<dbReference type="AlphaFoldDB" id="A0A2P5FKE9"/>
<gene>
    <name evidence="1" type="ORF">TorRG33x02_060660</name>
</gene>
<evidence type="ECO:0000313" key="1">
    <source>
        <dbReference type="EMBL" id="PON98236.1"/>
    </source>
</evidence>
<reference evidence="2" key="1">
    <citation type="submission" date="2016-06" db="EMBL/GenBank/DDBJ databases">
        <title>Parallel loss of symbiosis genes in relatives of nitrogen-fixing non-legume Parasponia.</title>
        <authorList>
            <person name="Van Velzen R."/>
            <person name="Holmer R."/>
            <person name="Bu F."/>
            <person name="Rutten L."/>
            <person name="Van Zeijl A."/>
            <person name="Liu W."/>
            <person name="Santuari L."/>
            <person name="Cao Q."/>
            <person name="Sharma T."/>
            <person name="Shen D."/>
            <person name="Roswanjaya Y."/>
            <person name="Wardhani T."/>
            <person name="Kalhor M.S."/>
            <person name="Jansen J."/>
            <person name="Van den Hoogen J."/>
            <person name="Gungor B."/>
            <person name="Hartog M."/>
            <person name="Hontelez J."/>
            <person name="Verver J."/>
            <person name="Yang W.-C."/>
            <person name="Schijlen E."/>
            <person name="Repin R."/>
            <person name="Schilthuizen M."/>
            <person name="Schranz E."/>
            <person name="Heidstra R."/>
            <person name="Miyata K."/>
            <person name="Fedorova E."/>
            <person name="Kohlen W."/>
            <person name="Bisseling T."/>
            <person name="Smit S."/>
            <person name="Geurts R."/>
        </authorList>
    </citation>
    <scope>NUCLEOTIDE SEQUENCE [LARGE SCALE GENOMIC DNA]</scope>
    <source>
        <strain evidence="2">cv. RG33-2</strain>
    </source>
</reference>
<evidence type="ECO:0000313" key="2">
    <source>
        <dbReference type="Proteomes" id="UP000237000"/>
    </source>
</evidence>
<keyword evidence="2" id="KW-1185">Reference proteome</keyword>
<organism evidence="1 2">
    <name type="scientific">Trema orientale</name>
    <name type="common">Charcoal tree</name>
    <name type="synonym">Celtis orientalis</name>
    <dbReference type="NCBI Taxonomy" id="63057"/>
    <lineage>
        <taxon>Eukaryota</taxon>
        <taxon>Viridiplantae</taxon>
        <taxon>Streptophyta</taxon>
        <taxon>Embryophyta</taxon>
        <taxon>Tracheophyta</taxon>
        <taxon>Spermatophyta</taxon>
        <taxon>Magnoliopsida</taxon>
        <taxon>eudicotyledons</taxon>
        <taxon>Gunneridae</taxon>
        <taxon>Pentapetalae</taxon>
        <taxon>rosids</taxon>
        <taxon>fabids</taxon>
        <taxon>Rosales</taxon>
        <taxon>Cannabaceae</taxon>
        <taxon>Trema</taxon>
    </lineage>
</organism>
<name>A0A2P5FKE9_TREOI</name>
<sequence length="131" mass="14710">MQCRVETVKHLFARGLTTNIQNAYLPIFLGLKWIDVAIRNIFIPRYGSKDRLRRDSNHLGGYNIQPDFVPISVGCCTSGKEKGTESLKRSWQYVPAISKCLQWPCCFDSEANAATIQTSSFYNGSARATTV</sequence>
<dbReference type="InParanoid" id="A0A2P5FKE9"/>
<protein>
    <submittedName>
        <fullName evidence="1">Uncharacterized protein</fullName>
    </submittedName>
</protein>
<accession>A0A2P5FKE9</accession>
<dbReference type="Proteomes" id="UP000237000">
    <property type="component" value="Unassembled WGS sequence"/>
</dbReference>
<proteinExistence type="predicted"/>